<evidence type="ECO:0008006" key="3">
    <source>
        <dbReference type="Google" id="ProtNLM"/>
    </source>
</evidence>
<sequence>MNVHTEMTALDNIVALNLEVHIWSARKKLTPADFGSADLPPEQLASLGSKRICDPKDLRVFGTLKSRAVAMLDRIGVRFLGGWAIPVDRANEVRDGLEVIKNEFLKAKDEFVIRYDEIIHEWIANNPGWESLIAGSVVSVDYVRHRLSFNWQMFTVAQTAQSQGSGLEEEVTSLGDTLFGEIAKTAKEAWQKSYAGKTEVSRKALSPIRTIHSKLAGLVFVEPRVAPIVELVEAALTKVKGRGPILGTKLLLIQGLLSLLQSPSVLVEHGQKIIEGQSADSMLAGLVGTSSDACPDFVEAELDDVNEDMPPVETQGQQLDSLGLW</sequence>
<gene>
    <name evidence="1" type="ORF">SAMN02745161_2697</name>
</gene>
<dbReference type="InterPro" id="IPR021496">
    <property type="entry name" value="DUF3150"/>
</dbReference>
<protein>
    <recommendedName>
        <fullName evidence="3">DUF3150 domain-containing protein</fullName>
    </recommendedName>
</protein>
<evidence type="ECO:0000313" key="1">
    <source>
        <dbReference type="EMBL" id="SIO30760.1"/>
    </source>
</evidence>
<reference evidence="2" key="1">
    <citation type="submission" date="2016-11" db="EMBL/GenBank/DDBJ databases">
        <authorList>
            <person name="Varghese N."/>
            <person name="Submissions S."/>
        </authorList>
    </citation>
    <scope>NUCLEOTIDE SEQUENCE [LARGE SCALE GENOMIC DNA]</scope>
    <source>
        <strain evidence="2">DSM 17456</strain>
    </source>
</reference>
<accession>A0A1N6IFG1</accession>
<dbReference type="STRING" id="1121457.SAMN02745161_2697"/>
<dbReference type="Pfam" id="PF11348">
    <property type="entry name" value="DUF3150"/>
    <property type="match status" value="1"/>
</dbReference>
<proteinExistence type="predicted"/>
<dbReference type="OrthoDB" id="8900573at2"/>
<name>A0A1N6IFG1_9BACT</name>
<dbReference type="RefSeq" id="WP_074217451.1">
    <property type="nucleotide sequence ID" value="NZ_FSRG01000006.1"/>
</dbReference>
<keyword evidence="2" id="KW-1185">Reference proteome</keyword>
<dbReference type="AlphaFoldDB" id="A0A1N6IFG1"/>
<organism evidence="1 2">
    <name type="scientific">Halodesulfovibrio marinisediminis DSM 17456</name>
    <dbReference type="NCBI Taxonomy" id="1121457"/>
    <lineage>
        <taxon>Bacteria</taxon>
        <taxon>Pseudomonadati</taxon>
        <taxon>Thermodesulfobacteriota</taxon>
        <taxon>Desulfovibrionia</taxon>
        <taxon>Desulfovibrionales</taxon>
        <taxon>Desulfovibrionaceae</taxon>
        <taxon>Halodesulfovibrio</taxon>
    </lineage>
</organism>
<dbReference type="Proteomes" id="UP000184694">
    <property type="component" value="Unassembled WGS sequence"/>
</dbReference>
<dbReference type="EMBL" id="FSRG01000006">
    <property type="protein sequence ID" value="SIO30760.1"/>
    <property type="molecule type" value="Genomic_DNA"/>
</dbReference>
<evidence type="ECO:0000313" key="2">
    <source>
        <dbReference type="Proteomes" id="UP000184694"/>
    </source>
</evidence>